<evidence type="ECO:0000256" key="1">
    <source>
        <dbReference type="SAM" id="Phobius"/>
    </source>
</evidence>
<sequence>MLWWALSIFFFWLGLREIYYGFIPRAGFDSPNDVISKPYVLTTFVIAAAFAYMPLRYWAFERFLTEKAIILSESSKAHVHCNTVFDTMFDRQVFAAGHAQIETGRIVFQHPWCGRLMDHLDHPEKMTREGVFSIQIFAHEAMHIRGERDEAKTDCQAIQRYARAAQLLGITSTTLAKENGMFYYTQGYQDRAAIGGMTGQYYSDQCAPGKALDEKLPDSTWN</sequence>
<keyword evidence="3" id="KW-1185">Reference proteome</keyword>
<feature type="transmembrane region" description="Helical" evidence="1">
    <location>
        <begin position="40"/>
        <end position="59"/>
    </location>
</feature>
<evidence type="ECO:0000313" key="3">
    <source>
        <dbReference type="Proteomes" id="UP001589844"/>
    </source>
</evidence>
<dbReference type="RefSeq" id="WP_390211903.1">
    <property type="nucleotide sequence ID" value="NZ_JBHLXJ010000009.1"/>
</dbReference>
<proteinExistence type="predicted"/>
<keyword evidence="1" id="KW-0812">Transmembrane</keyword>
<protein>
    <submittedName>
        <fullName evidence="2">Uncharacterized protein</fullName>
    </submittedName>
</protein>
<name>A0ABV6IDX2_9BURK</name>
<dbReference type="EMBL" id="JBHLXJ010000009">
    <property type="protein sequence ID" value="MFC0350031.1"/>
    <property type="molecule type" value="Genomic_DNA"/>
</dbReference>
<gene>
    <name evidence="2" type="ORF">ACFFJH_09460</name>
</gene>
<keyword evidence="1" id="KW-0472">Membrane</keyword>
<evidence type="ECO:0000313" key="2">
    <source>
        <dbReference type="EMBL" id="MFC0350031.1"/>
    </source>
</evidence>
<accession>A0ABV6IDX2</accession>
<comment type="caution">
    <text evidence="2">The sequence shown here is derived from an EMBL/GenBank/DDBJ whole genome shotgun (WGS) entry which is preliminary data.</text>
</comment>
<dbReference type="Proteomes" id="UP001589844">
    <property type="component" value="Unassembled WGS sequence"/>
</dbReference>
<organism evidence="2 3">
    <name type="scientific">Undibacterium danionis</name>
    <dbReference type="NCBI Taxonomy" id="1812100"/>
    <lineage>
        <taxon>Bacteria</taxon>
        <taxon>Pseudomonadati</taxon>
        <taxon>Pseudomonadota</taxon>
        <taxon>Betaproteobacteria</taxon>
        <taxon>Burkholderiales</taxon>
        <taxon>Oxalobacteraceae</taxon>
        <taxon>Undibacterium</taxon>
    </lineage>
</organism>
<keyword evidence="1" id="KW-1133">Transmembrane helix</keyword>
<reference evidence="2 3" key="1">
    <citation type="submission" date="2024-09" db="EMBL/GenBank/DDBJ databases">
        <authorList>
            <person name="Sun Q."/>
            <person name="Mori K."/>
        </authorList>
    </citation>
    <scope>NUCLEOTIDE SEQUENCE [LARGE SCALE GENOMIC DNA]</scope>
    <source>
        <strain evidence="2 3">CCM 8677</strain>
    </source>
</reference>